<evidence type="ECO:0000313" key="2">
    <source>
        <dbReference type="EMBL" id="RSZ57851.1"/>
    </source>
</evidence>
<proteinExistence type="predicted"/>
<dbReference type="Proteomes" id="UP000278085">
    <property type="component" value="Unassembled WGS sequence"/>
</dbReference>
<dbReference type="CDD" id="cd00719">
    <property type="entry name" value="GIY-YIG_SF"/>
    <property type="match status" value="1"/>
</dbReference>
<organism evidence="2 3">
    <name type="scientific">Massilia atriviolacea</name>
    <dbReference type="NCBI Taxonomy" id="2495579"/>
    <lineage>
        <taxon>Bacteria</taxon>
        <taxon>Pseudomonadati</taxon>
        <taxon>Pseudomonadota</taxon>
        <taxon>Betaproteobacteria</taxon>
        <taxon>Burkholderiales</taxon>
        <taxon>Oxalobacteraceae</taxon>
        <taxon>Telluria group</taxon>
        <taxon>Massilia</taxon>
    </lineage>
</organism>
<dbReference type="AlphaFoldDB" id="A0A430HK27"/>
<feature type="compositionally biased region" description="Low complexity" evidence="1">
    <location>
        <begin position="30"/>
        <end position="42"/>
    </location>
</feature>
<comment type="caution">
    <text evidence="2">The sequence shown here is derived from an EMBL/GenBank/DDBJ whole genome shotgun (WGS) entry which is preliminary data.</text>
</comment>
<keyword evidence="3" id="KW-1185">Reference proteome</keyword>
<gene>
    <name evidence="2" type="ORF">EJB06_16105</name>
</gene>
<feature type="region of interest" description="Disordered" evidence="1">
    <location>
        <begin position="11"/>
        <end position="42"/>
    </location>
</feature>
<protein>
    <submittedName>
        <fullName evidence="2">GIY-YIG nuclease family protein</fullName>
    </submittedName>
</protein>
<name>A0A430HK27_9BURK</name>
<evidence type="ECO:0000313" key="3">
    <source>
        <dbReference type="Proteomes" id="UP000278085"/>
    </source>
</evidence>
<accession>A0A430HK27</accession>
<dbReference type="OrthoDB" id="8758720at2"/>
<dbReference type="RefSeq" id="WP_126075060.1">
    <property type="nucleotide sequence ID" value="NZ_CP051166.1"/>
</dbReference>
<sequence length="213" mass="23302">MNTEFEMVAFEMQDERGGRRGGARGPRPSPGRAWPARPRRPAWGGWRYPLLAPWPEPAPYLAPYPAPYPVEDDEPQDEQPASIAPALARMAAAPNYKPYGALRDAAAKVGANLAGLYLIEFDGPAGKRAYSGQSDNVGRRLRQHLLCATMLGLDVGRHRVFVAAAPSAAARRRTEKDLHAQMGVKARKPGDPPGVLTNQRKELEAELLGEFWG</sequence>
<feature type="region of interest" description="Disordered" evidence="1">
    <location>
        <begin position="172"/>
        <end position="196"/>
    </location>
</feature>
<evidence type="ECO:0000256" key="1">
    <source>
        <dbReference type="SAM" id="MobiDB-lite"/>
    </source>
</evidence>
<dbReference type="EMBL" id="RXLQ01000008">
    <property type="protein sequence ID" value="RSZ57851.1"/>
    <property type="molecule type" value="Genomic_DNA"/>
</dbReference>
<reference evidence="2 3" key="1">
    <citation type="submission" date="2018-12" db="EMBL/GenBank/DDBJ databases">
        <authorList>
            <person name="Yang E."/>
        </authorList>
    </citation>
    <scope>NUCLEOTIDE SEQUENCE [LARGE SCALE GENOMIC DNA]</scope>
    <source>
        <strain evidence="2 3">SOD</strain>
    </source>
</reference>